<dbReference type="OrthoDB" id="8663149at2"/>
<dbReference type="Pfam" id="PF07702">
    <property type="entry name" value="UTRA"/>
    <property type="match status" value="1"/>
</dbReference>
<dbReference type="PROSITE" id="PS50949">
    <property type="entry name" value="HTH_GNTR"/>
    <property type="match status" value="1"/>
</dbReference>
<dbReference type="STRING" id="1160091.B9T39_02125"/>
<accession>A0A1Y2ST41</accession>
<evidence type="ECO:0000313" key="5">
    <source>
        <dbReference type="EMBL" id="OTA29895.1"/>
    </source>
</evidence>
<dbReference type="Gene3D" id="3.40.1410.10">
    <property type="entry name" value="Chorismate lyase-like"/>
    <property type="match status" value="1"/>
</dbReference>
<dbReference type="AlphaFoldDB" id="A0A1Y2ST41"/>
<evidence type="ECO:0000256" key="1">
    <source>
        <dbReference type="ARBA" id="ARBA00023015"/>
    </source>
</evidence>
<dbReference type="GO" id="GO:0045892">
    <property type="term" value="P:negative regulation of DNA-templated transcription"/>
    <property type="evidence" value="ECO:0007669"/>
    <property type="project" value="TreeGrafter"/>
</dbReference>
<dbReference type="SUPFAM" id="SSF46785">
    <property type="entry name" value="Winged helix' DNA-binding domain"/>
    <property type="match status" value="1"/>
</dbReference>
<dbReference type="RefSeq" id="WP_086106182.1">
    <property type="nucleotide sequence ID" value="NZ_NEKB01000014.1"/>
</dbReference>
<organism evidence="5 6">
    <name type="scientific">Alloscardovia macacae</name>
    <dbReference type="NCBI Taxonomy" id="1160091"/>
    <lineage>
        <taxon>Bacteria</taxon>
        <taxon>Bacillati</taxon>
        <taxon>Actinomycetota</taxon>
        <taxon>Actinomycetes</taxon>
        <taxon>Bifidobacteriales</taxon>
        <taxon>Bifidobacteriaceae</taxon>
        <taxon>Alloscardovia</taxon>
    </lineage>
</organism>
<name>A0A1Y2ST41_9BIFI</name>
<dbReference type="InterPro" id="IPR036390">
    <property type="entry name" value="WH_DNA-bd_sf"/>
</dbReference>
<feature type="domain" description="HTH gntR-type" evidence="4">
    <location>
        <begin position="10"/>
        <end position="78"/>
    </location>
</feature>
<dbReference type="SMART" id="SM00345">
    <property type="entry name" value="HTH_GNTR"/>
    <property type="match status" value="1"/>
</dbReference>
<evidence type="ECO:0000259" key="4">
    <source>
        <dbReference type="PROSITE" id="PS50949"/>
    </source>
</evidence>
<dbReference type="Gene3D" id="1.10.10.10">
    <property type="entry name" value="Winged helix-like DNA-binding domain superfamily/Winged helix DNA-binding domain"/>
    <property type="match status" value="1"/>
</dbReference>
<dbReference type="SUPFAM" id="SSF64288">
    <property type="entry name" value="Chorismate lyase-like"/>
    <property type="match status" value="1"/>
</dbReference>
<comment type="caution">
    <text evidence="5">The sequence shown here is derived from an EMBL/GenBank/DDBJ whole genome shotgun (WGS) entry which is preliminary data.</text>
</comment>
<keyword evidence="3" id="KW-0804">Transcription</keyword>
<dbReference type="EMBL" id="NEKC01000003">
    <property type="protein sequence ID" value="OTA29895.1"/>
    <property type="molecule type" value="Genomic_DNA"/>
</dbReference>
<protein>
    <recommendedName>
        <fullName evidence="4">HTH gntR-type domain-containing protein</fullName>
    </recommendedName>
</protein>
<dbReference type="InterPro" id="IPR011663">
    <property type="entry name" value="UTRA"/>
</dbReference>
<dbReference type="PRINTS" id="PR00035">
    <property type="entry name" value="HTHGNTR"/>
</dbReference>
<dbReference type="Proteomes" id="UP000243540">
    <property type="component" value="Unassembled WGS sequence"/>
</dbReference>
<reference evidence="5 6" key="1">
    <citation type="submission" date="2017-04" db="EMBL/GenBank/DDBJ databases">
        <title>Draft genome sequences of Alloscardovia macacae UMA81211 and UMA81212 isolated from the feces of a rhesus macaque (Macaca mulatta).</title>
        <authorList>
            <person name="Albert K."/>
            <person name="Sela D.A."/>
        </authorList>
    </citation>
    <scope>NUCLEOTIDE SEQUENCE [LARGE SCALE GENOMIC DNA]</scope>
    <source>
        <strain evidence="5 6">UMA81212</strain>
    </source>
</reference>
<evidence type="ECO:0000256" key="3">
    <source>
        <dbReference type="ARBA" id="ARBA00023163"/>
    </source>
</evidence>
<evidence type="ECO:0000256" key="2">
    <source>
        <dbReference type="ARBA" id="ARBA00023125"/>
    </source>
</evidence>
<proteinExistence type="predicted"/>
<dbReference type="GO" id="GO:0003677">
    <property type="term" value="F:DNA binding"/>
    <property type="evidence" value="ECO:0007669"/>
    <property type="project" value="UniProtKB-KW"/>
</dbReference>
<dbReference type="GO" id="GO:0003700">
    <property type="term" value="F:DNA-binding transcription factor activity"/>
    <property type="evidence" value="ECO:0007669"/>
    <property type="project" value="InterPro"/>
</dbReference>
<dbReference type="PANTHER" id="PTHR44846:SF17">
    <property type="entry name" value="GNTR-FAMILY TRANSCRIPTIONAL REGULATOR"/>
    <property type="match status" value="1"/>
</dbReference>
<dbReference type="Pfam" id="PF00392">
    <property type="entry name" value="GntR"/>
    <property type="match status" value="1"/>
</dbReference>
<dbReference type="InterPro" id="IPR000524">
    <property type="entry name" value="Tscrpt_reg_HTH_GntR"/>
</dbReference>
<dbReference type="PANTHER" id="PTHR44846">
    <property type="entry name" value="MANNOSYL-D-GLYCERATE TRANSPORT/METABOLISM SYSTEM REPRESSOR MNGR-RELATED"/>
    <property type="match status" value="1"/>
</dbReference>
<sequence>MDEKKVTAPLLQSQSVAEDLAEKIRRGELRDGERLASESAMSKEFGVARGTLRSALNILKEQNLIVTKPGVGSFISYHGHDMGAQSGWQRGTIEAGSPTATKLISIDRIPVPDKIHQLYGTEGDMYRITRQRISVSSTAKDPVSLEISYLPANQILDAIMDSSGLLNESISLTMQAAGLVPVSGMQDATVSSAPKKYAKYLSKKVKHFLEVRLASFNDEGQLVEYVISYLDPHHFSLHMDFRKE</sequence>
<dbReference type="InterPro" id="IPR036388">
    <property type="entry name" value="WH-like_DNA-bd_sf"/>
</dbReference>
<dbReference type="InterPro" id="IPR028978">
    <property type="entry name" value="Chorismate_lyase_/UTRA_dom_sf"/>
</dbReference>
<keyword evidence="2" id="KW-0238">DNA-binding</keyword>
<dbReference type="CDD" id="cd07377">
    <property type="entry name" value="WHTH_GntR"/>
    <property type="match status" value="1"/>
</dbReference>
<keyword evidence="1" id="KW-0805">Transcription regulation</keyword>
<dbReference type="SMART" id="SM00866">
    <property type="entry name" value="UTRA"/>
    <property type="match status" value="1"/>
</dbReference>
<dbReference type="InterPro" id="IPR050679">
    <property type="entry name" value="Bact_HTH_transcr_reg"/>
</dbReference>
<gene>
    <name evidence="5" type="ORF">B9T39_02125</name>
</gene>
<evidence type="ECO:0000313" key="6">
    <source>
        <dbReference type="Proteomes" id="UP000243540"/>
    </source>
</evidence>